<name>A0A8H6B2L9_9HELO</name>
<gene>
    <name evidence="1" type="ORF">Bfra_000226</name>
</gene>
<dbReference type="GeneID" id="59254363"/>
<evidence type="ECO:0000313" key="2">
    <source>
        <dbReference type="Proteomes" id="UP000531561"/>
    </source>
</evidence>
<accession>A0A8H6B2L9</accession>
<organism evidence="1 2">
    <name type="scientific">Botrytis fragariae</name>
    <dbReference type="NCBI Taxonomy" id="1964551"/>
    <lineage>
        <taxon>Eukaryota</taxon>
        <taxon>Fungi</taxon>
        <taxon>Dikarya</taxon>
        <taxon>Ascomycota</taxon>
        <taxon>Pezizomycotina</taxon>
        <taxon>Leotiomycetes</taxon>
        <taxon>Helotiales</taxon>
        <taxon>Sclerotiniaceae</taxon>
        <taxon>Botrytis</taxon>
    </lineage>
</organism>
<reference evidence="1 2" key="1">
    <citation type="journal article" date="2020" name="Phytopathology">
        <title>A high-quality genome resource of Botrytis fragariae, a new and rapidly spreading fungal pathogen causing strawberry gray mold in the U.S.A.</title>
        <authorList>
            <person name="Wu Y."/>
            <person name="Saski C.A."/>
            <person name="Schnabel G."/>
            <person name="Xiao S."/>
            <person name="Hu M."/>
        </authorList>
    </citation>
    <scope>NUCLEOTIDE SEQUENCE [LARGE SCALE GENOMIC DNA]</scope>
    <source>
        <strain evidence="1 2">BVB16</strain>
    </source>
</reference>
<dbReference type="EMBL" id="JABFCT010000002">
    <property type="protein sequence ID" value="KAF5878059.1"/>
    <property type="molecule type" value="Genomic_DNA"/>
</dbReference>
<evidence type="ECO:0000313" key="1">
    <source>
        <dbReference type="EMBL" id="KAF5878059.1"/>
    </source>
</evidence>
<proteinExistence type="predicted"/>
<comment type="caution">
    <text evidence="1">The sequence shown here is derived from an EMBL/GenBank/DDBJ whole genome shotgun (WGS) entry which is preliminary data.</text>
</comment>
<dbReference type="RefSeq" id="XP_037197004.1">
    <property type="nucleotide sequence ID" value="XM_037330671.1"/>
</dbReference>
<dbReference type="Proteomes" id="UP000531561">
    <property type="component" value="Unassembled WGS sequence"/>
</dbReference>
<keyword evidence="2" id="KW-1185">Reference proteome</keyword>
<dbReference type="OrthoDB" id="3446998at2759"/>
<dbReference type="AlphaFoldDB" id="A0A8H6B2L9"/>
<sequence>MCKELYMYHRSCGGDGTKPCICDKSCPYYEPYFASTCDYAWLRGDDRTMCKECPRRAMDDKRNKKGEIVPVATCHSCPGHKFHMKGADLPKADPNHRSAISIRAMEIKNDFERSKFPARSPPAKPPLVRRPEFAEYLGRVLAKRM</sequence>
<protein>
    <submittedName>
        <fullName evidence="1">Uncharacterized protein</fullName>
    </submittedName>
</protein>